<organism evidence="1">
    <name type="scientific">Chromera velia CCMP2878</name>
    <dbReference type="NCBI Taxonomy" id="1169474"/>
    <lineage>
        <taxon>Eukaryota</taxon>
        <taxon>Sar</taxon>
        <taxon>Alveolata</taxon>
        <taxon>Colpodellida</taxon>
        <taxon>Chromeraceae</taxon>
        <taxon>Chromera</taxon>
    </lineage>
</organism>
<protein>
    <submittedName>
        <fullName evidence="1">Uncharacterized protein</fullName>
    </submittedName>
</protein>
<proteinExistence type="predicted"/>
<accession>A0A0G4F4U4</accession>
<evidence type="ECO:0000313" key="1">
    <source>
        <dbReference type="EMBL" id="CEM07120.1"/>
    </source>
</evidence>
<dbReference type="InterPro" id="IPR036770">
    <property type="entry name" value="Ankyrin_rpt-contain_sf"/>
</dbReference>
<reference evidence="1" key="1">
    <citation type="submission" date="2014-11" db="EMBL/GenBank/DDBJ databases">
        <authorList>
            <person name="Otto D Thomas"/>
            <person name="Naeem Raeece"/>
        </authorList>
    </citation>
    <scope>NUCLEOTIDE SEQUENCE</scope>
</reference>
<dbReference type="SMART" id="SM00248">
    <property type="entry name" value="ANK"/>
    <property type="match status" value="2"/>
</dbReference>
<name>A0A0G4F4U4_9ALVE</name>
<sequence>MEEGRTVAMAACLYGCVRVLKLLSRYGADLHATPEGGHTLLHHTASYVPEMPDLRTVPPSHYPHQKKKEIAEFLARKGVDPSLEDESEGTKRRPANWPAGCMFQRIRL</sequence>
<dbReference type="Pfam" id="PF13606">
    <property type="entry name" value="Ank_3"/>
    <property type="match status" value="1"/>
</dbReference>
<dbReference type="PhylomeDB" id="A0A0G4F4U4"/>
<dbReference type="InterPro" id="IPR002110">
    <property type="entry name" value="Ankyrin_rpt"/>
</dbReference>
<dbReference type="AlphaFoldDB" id="A0A0G4F4U4"/>
<dbReference type="SUPFAM" id="SSF48403">
    <property type="entry name" value="Ankyrin repeat"/>
    <property type="match status" value="1"/>
</dbReference>
<gene>
    <name evidence="1" type="ORF">Cvel_15149</name>
</gene>
<dbReference type="VEuPathDB" id="CryptoDB:Cvel_15149"/>
<dbReference type="Gene3D" id="1.25.40.20">
    <property type="entry name" value="Ankyrin repeat-containing domain"/>
    <property type="match status" value="1"/>
</dbReference>
<dbReference type="EMBL" id="CDMZ01000118">
    <property type="protein sequence ID" value="CEM07120.1"/>
    <property type="molecule type" value="Genomic_DNA"/>
</dbReference>